<evidence type="ECO:0000313" key="5">
    <source>
        <dbReference type="Proteomes" id="UP001280156"/>
    </source>
</evidence>
<evidence type="ECO:0000256" key="3">
    <source>
        <dbReference type="SAM" id="SignalP"/>
    </source>
</evidence>
<evidence type="ECO:0000256" key="2">
    <source>
        <dbReference type="SAM" id="MobiDB-lite"/>
    </source>
</evidence>
<accession>A0ABU4YJT4</accession>
<proteinExistence type="predicted"/>
<feature type="signal peptide" evidence="3">
    <location>
        <begin position="1"/>
        <end position="24"/>
    </location>
</feature>
<dbReference type="EMBL" id="JAVIIV010000012">
    <property type="protein sequence ID" value="MDX8487225.1"/>
    <property type="molecule type" value="Genomic_DNA"/>
</dbReference>
<dbReference type="Pfam" id="PF11064">
    <property type="entry name" value="DUF2865"/>
    <property type="match status" value="1"/>
</dbReference>
<keyword evidence="5" id="KW-1185">Reference proteome</keyword>
<keyword evidence="3" id="KW-0732">Signal</keyword>
<reference evidence="4 5" key="1">
    <citation type="submission" date="2023-08" db="EMBL/GenBank/DDBJ databases">
        <title>Implementing the SeqCode for naming new Mesorhizobium species isolated from Vachellia karroo root nodules.</title>
        <authorList>
            <person name="Van Lill M."/>
        </authorList>
    </citation>
    <scope>NUCLEOTIDE SEQUENCE [LARGE SCALE GENOMIC DNA]</scope>
    <source>
        <strain evidence="4 5">VK2B</strain>
    </source>
</reference>
<dbReference type="RefSeq" id="WP_320295817.1">
    <property type="nucleotide sequence ID" value="NZ_JAVIIU010000005.1"/>
</dbReference>
<gene>
    <name evidence="4" type="ORF">RFM52_18630</name>
</gene>
<evidence type="ECO:0000313" key="4">
    <source>
        <dbReference type="EMBL" id="MDX8487225.1"/>
    </source>
</evidence>
<dbReference type="Proteomes" id="UP001280156">
    <property type="component" value="Unassembled WGS sequence"/>
</dbReference>
<feature type="coiled-coil region" evidence="1">
    <location>
        <begin position="54"/>
        <end position="119"/>
    </location>
</feature>
<protein>
    <submittedName>
        <fullName evidence="4">DUF2865 domain-containing protein</fullName>
    </submittedName>
</protein>
<feature type="chain" id="PRO_5045647344" evidence="3">
    <location>
        <begin position="25"/>
        <end position="410"/>
    </location>
</feature>
<evidence type="ECO:0000256" key="1">
    <source>
        <dbReference type="SAM" id="Coils"/>
    </source>
</evidence>
<keyword evidence="1" id="KW-0175">Coiled coil</keyword>
<dbReference type="InterPro" id="IPR021293">
    <property type="entry name" value="DUF2865"/>
</dbReference>
<feature type="region of interest" description="Disordered" evidence="2">
    <location>
        <begin position="344"/>
        <end position="377"/>
    </location>
</feature>
<organism evidence="4 5">
    <name type="scientific">Mesorhizobium humile</name>
    <dbReference type="NCBI Taxonomy" id="3072313"/>
    <lineage>
        <taxon>Bacteria</taxon>
        <taxon>Pseudomonadati</taxon>
        <taxon>Pseudomonadota</taxon>
        <taxon>Alphaproteobacteria</taxon>
        <taxon>Hyphomicrobiales</taxon>
        <taxon>Phyllobacteriaceae</taxon>
        <taxon>Mesorhizobium</taxon>
    </lineage>
</organism>
<comment type="caution">
    <text evidence="4">The sequence shown here is derived from an EMBL/GenBank/DDBJ whole genome shotgun (WGS) entry which is preliminary data.</text>
</comment>
<sequence>MKGAALKLTHLLALLAALAGSAVAVTQSQAASRACRQLEAELAATRGGGGPGIVRKYDDAIQRQREQLAKARGRASDANCGFTLFSRNVSQCAAINASIQRMNANLDTLQAKRERLAAGGTQRDRGRILAALDANGCRDDEIAPRRAPLREAARDNGGGNLFEQLFGRQDQQFETPDAANVPDAAAVPEDDPSVRNIRRIINQPDGMDLPRLGGEFHTMCVRTCDGYFFPMSNAASVGDFERDQKNCESSCPGTEMQVFYSRGMDDDSGSMTSSATGQPYSELPTAYLYKQANYSRPPTCGCNAQASNGNFTIIGGNPSNPEQSQPENEAAPFIPMPAVKPDPGADPETLANAEGGLDQDAIKRLTTKAPVSPVSALPPDQRKVRVVGPAFLPDPSAAIDLKAPAPKSAR</sequence>
<name>A0ABU4YJT4_9HYPH</name>